<evidence type="ECO:0000256" key="1">
    <source>
        <dbReference type="SAM" id="MobiDB-lite"/>
    </source>
</evidence>
<reference evidence="3" key="1">
    <citation type="journal article" date="2021" name="Nat. Commun.">
        <title>Genetic determinants of endophytism in the Arabidopsis root mycobiome.</title>
        <authorList>
            <person name="Mesny F."/>
            <person name="Miyauchi S."/>
            <person name="Thiergart T."/>
            <person name="Pickel B."/>
            <person name="Atanasova L."/>
            <person name="Karlsson M."/>
            <person name="Huettel B."/>
            <person name="Barry K.W."/>
            <person name="Haridas S."/>
            <person name="Chen C."/>
            <person name="Bauer D."/>
            <person name="Andreopoulos W."/>
            <person name="Pangilinan J."/>
            <person name="LaButti K."/>
            <person name="Riley R."/>
            <person name="Lipzen A."/>
            <person name="Clum A."/>
            <person name="Drula E."/>
            <person name="Henrissat B."/>
            <person name="Kohler A."/>
            <person name="Grigoriev I.V."/>
            <person name="Martin F.M."/>
            <person name="Hacquard S."/>
        </authorList>
    </citation>
    <scope>NUCLEOTIDE SEQUENCE</scope>
    <source>
        <strain evidence="3">MPI-SDFR-AT-0120</strain>
    </source>
</reference>
<keyword evidence="2" id="KW-1133">Transmembrane helix</keyword>
<dbReference type="PANTHER" id="PTHR28199:SF1">
    <property type="entry name" value="PROCESSING OF GAS1 AND ALP PROTEIN 2"/>
    <property type="match status" value="1"/>
</dbReference>
<evidence type="ECO:0000256" key="2">
    <source>
        <dbReference type="SAM" id="Phobius"/>
    </source>
</evidence>
<dbReference type="OrthoDB" id="4227028at2759"/>
<dbReference type="InterPro" id="IPR011431">
    <property type="entry name" value="Trafficking_Pga2"/>
</dbReference>
<gene>
    <name evidence="3" type="ORF">FB567DRAFT_299669</name>
</gene>
<proteinExistence type="predicted"/>
<evidence type="ECO:0000313" key="3">
    <source>
        <dbReference type="EMBL" id="KAH7090776.1"/>
    </source>
</evidence>
<evidence type="ECO:0000313" key="4">
    <source>
        <dbReference type="Proteomes" id="UP000813461"/>
    </source>
</evidence>
<dbReference type="AlphaFoldDB" id="A0A8K0W0V7"/>
<accession>A0A8K0W0V7</accession>
<dbReference type="GO" id="GO:0015031">
    <property type="term" value="P:protein transport"/>
    <property type="evidence" value="ECO:0007669"/>
    <property type="project" value="TreeGrafter"/>
</dbReference>
<dbReference type="Pfam" id="PF07543">
    <property type="entry name" value="PGA2"/>
    <property type="match status" value="1"/>
</dbReference>
<organism evidence="3 4">
    <name type="scientific">Paraphoma chrysanthemicola</name>
    <dbReference type="NCBI Taxonomy" id="798071"/>
    <lineage>
        <taxon>Eukaryota</taxon>
        <taxon>Fungi</taxon>
        <taxon>Dikarya</taxon>
        <taxon>Ascomycota</taxon>
        <taxon>Pezizomycotina</taxon>
        <taxon>Dothideomycetes</taxon>
        <taxon>Pleosporomycetidae</taxon>
        <taxon>Pleosporales</taxon>
        <taxon>Pleosporineae</taxon>
        <taxon>Phaeosphaeriaceae</taxon>
        <taxon>Paraphoma</taxon>
    </lineage>
</organism>
<dbReference type="Proteomes" id="UP000813461">
    <property type="component" value="Unassembled WGS sequence"/>
</dbReference>
<feature type="region of interest" description="Disordered" evidence="1">
    <location>
        <begin position="68"/>
        <end position="120"/>
    </location>
</feature>
<dbReference type="PANTHER" id="PTHR28199">
    <property type="entry name" value="PROCESSING OF GAS1 AND ALP PROTEIN 2"/>
    <property type="match status" value="1"/>
</dbReference>
<protein>
    <submittedName>
        <fullName evidence="3">Uncharacterized protein</fullName>
    </submittedName>
</protein>
<sequence length="120" mass="12981">MENINFDTIVSGLATAKERLVTNSIKSFEGMTTQRWIRLIAIVGAYLLIRPYILQGAANRRKAALEKEQDELGLGADTGPDANSLRGVKKGPGKVLGEVKDDTPGSKASARQRKTVDGVR</sequence>
<name>A0A8K0W0V7_9PLEO</name>
<comment type="caution">
    <text evidence="3">The sequence shown here is derived from an EMBL/GenBank/DDBJ whole genome shotgun (WGS) entry which is preliminary data.</text>
</comment>
<dbReference type="EMBL" id="JAGMVJ010000005">
    <property type="protein sequence ID" value="KAH7090776.1"/>
    <property type="molecule type" value="Genomic_DNA"/>
</dbReference>
<feature type="transmembrane region" description="Helical" evidence="2">
    <location>
        <begin position="36"/>
        <end position="53"/>
    </location>
</feature>
<keyword evidence="2" id="KW-0812">Transmembrane</keyword>
<keyword evidence="4" id="KW-1185">Reference proteome</keyword>
<keyword evidence="2" id="KW-0472">Membrane</keyword>